<keyword evidence="2" id="KW-0732">Signal</keyword>
<accession>E9FRM2</accession>
<gene>
    <name evidence="3" type="ORF">DAPPUDRAFT_231978</name>
</gene>
<dbReference type="EMBL" id="GL732523">
    <property type="protein sequence ID" value="EFX89872.1"/>
    <property type="molecule type" value="Genomic_DNA"/>
</dbReference>
<evidence type="ECO:0000313" key="4">
    <source>
        <dbReference type="Proteomes" id="UP000000305"/>
    </source>
</evidence>
<dbReference type="AlphaFoldDB" id="E9FRM2"/>
<dbReference type="InParanoid" id="E9FRM2"/>
<reference evidence="3 4" key="1">
    <citation type="journal article" date="2011" name="Science">
        <title>The ecoresponsive genome of Daphnia pulex.</title>
        <authorList>
            <person name="Colbourne J.K."/>
            <person name="Pfrender M.E."/>
            <person name="Gilbert D."/>
            <person name="Thomas W.K."/>
            <person name="Tucker A."/>
            <person name="Oakley T.H."/>
            <person name="Tokishita S."/>
            <person name="Aerts A."/>
            <person name="Arnold G.J."/>
            <person name="Basu M.K."/>
            <person name="Bauer D.J."/>
            <person name="Caceres C.E."/>
            <person name="Carmel L."/>
            <person name="Casola C."/>
            <person name="Choi J.H."/>
            <person name="Detter J.C."/>
            <person name="Dong Q."/>
            <person name="Dusheyko S."/>
            <person name="Eads B.D."/>
            <person name="Frohlich T."/>
            <person name="Geiler-Samerotte K.A."/>
            <person name="Gerlach D."/>
            <person name="Hatcher P."/>
            <person name="Jogdeo S."/>
            <person name="Krijgsveld J."/>
            <person name="Kriventseva E.V."/>
            <person name="Kultz D."/>
            <person name="Laforsch C."/>
            <person name="Lindquist E."/>
            <person name="Lopez J."/>
            <person name="Manak J.R."/>
            <person name="Muller J."/>
            <person name="Pangilinan J."/>
            <person name="Patwardhan R.P."/>
            <person name="Pitluck S."/>
            <person name="Pritham E.J."/>
            <person name="Rechtsteiner A."/>
            <person name="Rho M."/>
            <person name="Rogozin I.B."/>
            <person name="Sakarya O."/>
            <person name="Salamov A."/>
            <person name="Schaack S."/>
            <person name="Shapiro H."/>
            <person name="Shiga Y."/>
            <person name="Skalitzky C."/>
            <person name="Smith Z."/>
            <person name="Souvorov A."/>
            <person name="Sung W."/>
            <person name="Tang Z."/>
            <person name="Tsuchiya D."/>
            <person name="Tu H."/>
            <person name="Vos H."/>
            <person name="Wang M."/>
            <person name="Wolf Y.I."/>
            <person name="Yamagata H."/>
            <person name="Yamada T."/>
            <person name="Ye Y."/>
            <person name="Shaw J.R."/>
            <person name="Andrews J."/>
            <person name="Crease T.J."/>
            <person name="Tang H."/>
            <person name="Lucas S.M."/>
            <person name="Robertson H.M."/>
            <person name="Bork P."/>
            <person name="Koonin E.V."/>
            <person name="Zdobnov E.M."/>
            <person name="Grigoriev I.V."/>
            <person name="Lynch M."/>
            <person name="Boore J.L."/>
        </authorList>
    </citation>
    <scope>NUCLEOTIDE SEQUENCE [LARGE SCALE GENOMIC DNA]</scope>
</reference>
<evidence type="ECO:0000256" key="2">
    <source>
        <dbReference type="SAM" id="SignalP"/>
    </source>
</evidence>
<feature type="signal peptide" evidence="2">
    <location>
        <begin position="1"/>
        <end position="19"/>
    </location>
</feature>
<proteinExistence type="predicted"/>
<feature type="region of interest" description="Disordered" evidence="1">
    <location>
        <begin position="40"/>
        <end position="83"/>
    </location>
</feature>
<organism evidence="3 4">
    <name type="scientific">Daphnia pulex</name>
    <name type="common">Water flea</name>
    <dbReference type="NCBI Taxonomy" id="6669"/>
    <lineage>
        <taxon>Eukaryota</taxon>
        <taxon>Metazoa</taxon>
        <taxon>Ecdysozoa</taxon>
        <taxon>Arthropoda</taxon>
        <taxon>Crustacea</taxon>
        <taxon>Branchiopoda</taxon>
        <taxon>Diplostraca</taxon>
        <taxon>Cladocera</taxon>
        <taxon>Anomopoda</taxon>
        <taxon>Daphniidae</taxon>
        <taxon>Daphnia</taxon>
    </lineage>
</organism>
<name>E9FRM2_DAPPU</name>
<dbReference type="KEGG" id="dpx:DAPPUDRAFT_231978"/>
<evidence type="ECO:0000313" key="3">
    <source>
        <dbReference type="EMBL" id="EFX89872.1"/>
    </source>
</evidence>
<sequence>MMIHTVLLCLGLWTGASRANSAIASFRLNISDSDLLRLMTSEEPSDGSAESCPNDDDTFSFADPGWSDQMKNSGGGKSSPVRQRYSQSDYLISSVEMLEFEIQLKF</sequence>
<keyword evidence="4" id="KW-1185">Reference proteome</keyword>
<dbReference type="Proteomes" id="UP000000305">
    <property type="component" value="Unassembled WGS sequence"/>
</dbReference>
<evidence type="ECO:0000256" key="1">
    <source>
        <dbReference type="SAM" id="MobiDB-lite"/>
    </source>
</evidence>
<protein>
    <submittedName>
        <fullName evidence="3">Uncharacterized protein</fullName>
    </submittedName>
</protein>
<feature type="chain" id="PRO_5003240252" evidence="2">
    <location>
        <begin position="20"/>
        <end position="106"/>
    </location>
</feature>
<dbReference type="HOGENOM" id="CLU_2225802_0_0_1"/>